<dbReference type="OrthoDB" id="5229184at2759"/>
<feature type="signal peptide" evidence="1">
    <location>
        <begin position="1"/>
        <end position="17"/>
    </location>
</feature>
<organism evidence="2 3">
    <name type="scientific">Gnomoniopsis smithogilvyi</name>
    <dbReference type="NCBI Taxonomy" id="1191159"/>
    <lineage>
        <taxon>Eukaryota</taxon>
        <taxon>Fungi</taxon>
        <taxon>Dikarya</taxon>
        <taxon>Ascomycota</taxon>
        <taxon>Pezizomycotina</taxon>
        <taxon>Sordariomycetes</taxon>
        <taxon>Sordariomycetidae</taxon>
        <taxon>Diaporthales</taxon>
        <taxon>Gnomoniaceae</taxon>
        <taxon>Gnomoniopsis</taxon>
    </lineage>
</organism>
<sequence length="143" mass="14782">MKSFVVALTTLAAAVSAAPATCVASAAASTSTSLSMTDYTAATAPVTGTGYDIDAAFQTAYGFNSTMSISTTHSSNSSDYASFKCQFACNGNSGCVSFFGRYVNVNTDEETFECLNFKTILDSSAFTTSTSNIANGGYNRVCS</sequence>
<evidence type="ECO:0000256" key="1">
    <source>
        <dbReference type="SAM" id="SignalP"/>
    </source>
</evidence>
<gene>
    <name evidence="2" type="ORF">N0V93_006278</name>
</gene>
<evidence type="ECO:0008006" key="4">
    <source>
        <dbReference type="Google" id="ProtNLM"/>
    </source>
</evidence>
<keyword evidence="3" id="KW-1185">Reference proteome</keyword>
<feature type="chain" id="PRO_5040963593" description="Apple domain-containing protein" evidence="1">
    <location>
        <begin position="18"/>
        <end position="143"/>
    </location>
</feature>
<dbReference type="AlphaFoldDB" id="A0A9W9CUC4"/>
<dbReference type="EMBL" id="JAPEVB010000004">
    <property type="protein sequence ID" value="KAJ4388818.1"/>
    <property type="molecule type" value="Genomic_DNA"/>
</dbReference>
<accession>A0A9W9CUC4</accession>
<keyword evidence="1" id="KW-0732">Signal</keyword>
<evidence type="ECO:0000313" key="3">
    <source>
        <dbReference type="Proteomes" id="UP001140453"/>
    </source>
</evidence>
<proteinExistence type="predicted"/>
<reference evidence="2" key="1">
    <citation type="submission" date="2022-10" db="EMBL/GenBank/DDBJ databases">
        <title>Tapping the CABI collections for fungal endophytes: first genome assemblies for Collariella, Neodidymelliopsis, Ascochyta clinopodiicola, Didymella pomorum, Didymosphaeria variabile, Neocosmospora piperis and Neocucurbitaria cava.</title>
        <authorList>
            <person name="Hill R."/>
        </authorList>
    </citation>
    <scope>NUCLEOTIDE SEQUENCE</scope>
    <source>
        <strain evidence="2">IMI 355082</strain>
    </source>
</reference>
<protein>
    <recommendedName>
        <fullName evidence="4">Apple domain-containing protein</fullName>
    </recommendedName>
</protein>
<name>A0A9W9CUC4_9PEZI</name>
<evidence type="ECO:0000313" key="2">
    <source>
        <dbReference type="EMBL" id="KAJ4388818.1"/>
    </source>
</evidence>
<dbReference type="Proteomes" id="UP001140453">
    <property type="component" value="Unassembled WGS sequence"/>
</dbReference>
<comment type="caution">
    <text evidence="2">The sequence shown here is derived from an EMBL/GenBank/DDBJ whole genome shotgun (WGS) entry which is preliminary data.</text>
</comment>